<keyword evidence="3" id="KW-0808">Transferase</keyword>
<dbReference type="EMBL" id="CAXHTB010000009">
    <property type="protein sequence ID" value="CAL0312687.1"/>
    <property type="molecule type" value="Genomic_DNA"/>
</dbReference>
<dbReference type="Proteomes" id="UP001497480">
    <property type="component" value="Unassembled WGS sequence"/>
</dbReference>
<dbReference type="PANTHER" id="PTHR19376">
    <property type="entry name" value="DNA-DIRECTED RNA POLYMERASE"/>
    <property type="match status" value="1"/>
</dbReference>
<evidence type="ECO:0000256" key="4">
    <source>
        <dbReference type="ARBA" id="ARBA00022695"/>
    </source>
</evidence>
<keyword evidence="8" id="KW-1185">Reference proteome</keyword>
<dbReference type="Gene3D" id="1.10.274.100">
    <property type="entry name" value="RNA polymerase Rpb1, domain 3"/>
    <property type="match status" value="1"/>
</dbReference>
<dbReference type="SUPFAM" id="SSF64484">
    <property type="entry name" value="beta and beta-prime subunits of DNA dependent RNA-polymerase"/>
    <property type="match status" value="1"/>
</dbReference>
<evidence type="ECO:0000256" key="6">
    <source>
        <dbReference type="ARBA" id="ARBA00023163"/>
    </source>
</evidence>
<dbReference type="AlphaFoldDB" id="A0AAV1WVA5"/>
<dbReference type="InterPro" id="IPR045867">
    <property type="entry name" value="DNA-dir_RpoC_beta_prime"/>
</dbReference>
<reference evidence="7 8" key="1">
    <citation type="submission" date="2024-03" db="EMBL/GenBank/DDBJ databases">
        <authorList>
            <person name="Martinez-Hernandez J."/>
        </authorList>
    </citation>
    <scope>NUCLEOTIDE SEQUENCE [LARGE SCALE GENOMIC DNA]</scope>
</reference>
<organism evidence="7 8">
    <name type="scientific">Lupinus luteus</name>
    <name type="common">European yellow lupine</name>
    <dbReference type="NCBI Taxonomy" id="3873"/>
    <lineage>
        <taxon>Eukaryota</taxon>
        <taxon>Viridiplantae</taxon>
        <taxon>Streptophyta</taxon>
        <taxon>Embryophyta</taxon>
        <taxon>Tracheophyta</taxon>
        <taxon>Spermatophyta</taxon>
        <taxon>Magnoliopsida</taxon>
        <taxon>eudicotyledons</taxon>
        <taxon>Gunneridae</taxon>
        <taxon>Pentapetalae</taxon>
        <taxon>rosids</taxon>
        <taxon>fabids</taxon>
        <taxon>Fabales</taxon>
        <taxon>Fabaceae</taxon>
        <taxon>Papilionoideae</taxon>
        <taxon>50 kb inversion clade</taxon>
        <taxon>genistoids sensu lato</taxon>
        <taxon>core genistoids</taxon>
        <taxon>Genisteae</taxon>
        <taxon>Lupinus</taxon>
    </lineage>
</organism>
<keyword evidence="5" id="KW-0862">Zinc</keyword>
<accession>A0AAV1WVA5</accession>
<comment type="caution">
    <text evidence="7">The sequence shown here is derived from an EMBL/GenBank/DDBJ whole genome shotgun (WGS) entry which is preliminary data.</text>
</comment>
<evidence type="ECO:0000256" key="2">
    <source>
        <dbReference type="ARBA" id="ARBA00022478"/>
    </source>
</evidence>
<evidence type="ECO:0000313" key="7">
    <source>
        <dbReference type="EMBL" id="CAL0312687.1"/>
    </source>
</evidence>
<dbReference type="PANTHER" id="PTHR19376:SF36">
    <property type="entry name" value="DNA-DIRECTED RNA POLYMERASE IV SUBUNIT 1"/>
    <property type="match status" value="1"/>
</dbReference>
<evidence type="ECO:0000256" key="5">
    <source>
        <dbReference type="ARBA" id="ARBA00022833"/>
    </source>
</evidence>
<keyword evidence="6" id="KW-0804">Transcription</keyword>
<evidence type="ECO:0000256" key="3">
    <source>
        <dbReference type="ARBA" id="ARBA00022679"/>
    </source>
</evidence>
<gene>
    <name evidence="7" type="ORF">LLUT_LOCUS13747</name>
</gene>
<dbReference type="Gene3D" id="2.40.40.20">
    <property type="match status" value="1"/>
</dbReference>
<sequence>MCGNFDGDCLHGYIPQSVDATVELKELVALDKQLINGQSGRNMLSLSQDSLTASYLLMEDGVLLSTYQIQQLQMLSPHNLTLPAIETSYWS</sequence>
<proteinExistence type="predicted"/>
<dbReference type="InterPro" id="IPR042102">
    <property type="entry name" value="RNA_pol_Rpb1_3_sf"/>
</dbReference>
<keyword evidence="4" id="KW-0548">Nucleotidyltransferase</keyword>
<evidence type="ECO:0000256" key="1">
    <source>
        <dbReference type="ARBA" id="ARBA00012418"/>
    </source>
</evidence>
<evidence type="ECO:0000313" key="8">
    <source>
        <dbReference type="Proteomes" id="UP001497480"/>
    </source>
</evidence>
<keyword evidence="2" id="KW-0240">DNA-directed RNA polymerase</keyword>
<dbReference type="GO" id="GO:0006351">
    <property type="term" value="P:DNA-templated transcription"/>
    <property type="evidence" value="ECO:0007669"/>
    <property type="project" value="InterPro"/>
</dbReference>
<dbReference type="GO" id="GO:0000428">
    <property type="term" value="C:DNA-directed RNA polymerase complex"/>
    <property type="evidence" value="ECO:0007669"/>
    <property type="project" value="UniProtKB-KW"/>
</dbReference>
<protein>
    <recommendedName>
        <fullName evidence="1">DNA-directed RNA polymerase</fullName>
        <ecNumber evidence="1">2.7.7.6</ecNumber>
    </recommendedName>
</protein>
<name>A0AAV1WVA5_LUPLU</name>
<dbReference type="EC" id="2.7.7.6" evidence="1"/>
<dbReference type="GO" id="GO:0003899">
    <property type="term" value="F:DNA-directed RNA polymerase activity"/>
    <property type="evidence" value="ECO:0007669"/>
    <property type="project" value="UniProtKB-EC"/>
</dbReference>